<sequence length="180" mass="19580">MKPLRLSAELLVRRLGWPGALLALLVGGAIGVQLSLLPAERATSTELSHRIAALKQAPAAPADNAASTNRERLQIFDALMPQASRYPAVLRLLFDLAASHNLVIAQAEYTSQRSDEGGYVACDIALPLKGPYPQIRAFIGDALLRLPTLALLGVEFRRDDTRAADVQVSLRLRLYLRSDT</sequence>
<dbReference type="AlphaFoldDB" id="A0A0S4U0T3"/>
<accession>A0A0S4U0T3</accession>
<dbReference type="PATRIC" id="fig|305.106.peg.1949"/>
<evidence type="ECO:0000313" key="1">
    <source>
        <dbReference type="EMBL" id="CUV15719.1"/>
    </source>
</evidence>
<reference evidence="1" key="1">
    <citation type="submission" date="2015-10" db="EMBL/GenBank/DDBJ databases">
        <authorList>
            <person name="Gilbert D.G."/>
        </authorList>
    </citation>
    <scope>NUCLEOTIDE SEQUENCE</scope>
    <source>
        <strain evidence="1">Phyl III-seqv23</strain>
    </source>
</reference>
<protein>
    <submittedName>
        <fullName evidence="1">Uncharacterized protein</fullName>
    </submittedName>
</protein>
<gene>
    <name evidence="2" type="ORF">E7Z57_20495</name>
    <name evidence="1" type="ORF">RUN39_v1_2110002</name>
</gene>
<dbReference type="EMBL" id="CP039340">
    <property type="protein sequence ID" value="QCX51438.1"/>
    <property type="molecule type" value="Genomic_DNA"/>
</dbReference>
<geneLocation type="plasmid" evidence="3">
    <name>puw386</name>
</geneLocation>
<evidence type="ECO:0000313" key="2">
    <source>
        <dbReference type="EMBL" id="QCX51438.1"/>
    </source>
</evidence>
<geneLocation type="plasmid" evidence="2">
    <name>pUW386</name>
</geneLocation>
<dbReference type="Proteomes" id="UP000310553">
    <property type="component" value="Plasmid pUW386"/>
</dbReference>
<name>A0A0S4U0T3_RALSL</name>
<reference evidence="2 3" key="2">
    <citation type="submission" date="2019-04" db="EMBL/GenBank/DDBJ databases">
        <title>Complete Genome of UW386 and Higher Quality Genome of UW700.</title>
        <authorList>
            <person name="Jacobs J."/>
            <person name="Perez A."/>
            <person name="Steidl O."/>
            <person name="Allen C."/>
        </authorList>
    </citation>
    <scope>NUCLEOTIDE SEQUENCE [LARGE SCALE GENOMIC DNA]</scope>
    <source>
        <strain evidence="2 3">UW386</strain>
        <plasmid evidence="3">puw386</plasmid>
        <plasmid evidence="2">pUW386</plasmid>
    </source>
</reference>
<keyword evidence="2" id="KW-0614">Plasmid</keyword>
<organism evidence="1">
    <name type="scientific">Ralstonia solanacearum</name>
    <name type="common">Pseudomonas solanacearum</name>
    <dbReference type="NCBI Taxonomy" id="305"/>
    <lineage>
        <taxon>Bacteria</taxon>
        <taxon>Pseudomonadati</taxon>
        <taxon>Pseudomonadota</taxon>
        <taxon>Betaproteobacteria</taxon>
        <taxon>Burkholderiales</taxon>
        <taxon>Burkholderiaceae</taxon>
        <taxon>Ralstonia</taxon>
        <taxon>Ralstonia solanacearum species complex</taxon>
    </lineage>
</organism>
<proteinExistence type="predicted"/>
<evidence type="ECO:0000313" key="3">
    <source>
        <dbReference type="Proteomes" id="UP000310553"/>
    </source>
</evidence>
<dbReference type="EMBL" id="LN899819">
    <property type="protein sequence ID" value="CUV15719.1"/>
    <property type="molecule type" value="Genomic_DNA"/>
</dbReference>